<evidence type="ECO:0000256" key="3">
    <source>
        <dbReference type="ARBA" id="ARBA00022475"/>
    </source>
</evidence>
<evidence type="ECO:0000256" key="6">
    <source>
        <dbReference type="ARBA" id="ARBA00023136"/>
    </source>
</evidence>
<dbReference type="RefSeq" id="WP_118325513.1">
    <property type="nucleotide sequence ID" value="NZ_QRYH01000018.1"/>
</dbReference>
<dbReference type="Gene3D" id="3.40.50.12580">
    <property type="match status" value="1"/>
</dbReference>
<dbReference type="Pfam" id="PF04464">
    <property type="entry name" value="Glyphos_transf"/>
    <property type="match status" value="1"/>
</dbReference>
<keyword evidence="3" id="KW-1003">Cell membrane</keyword>
<dbReference type="Gene3D" id="3.40.50.11820">
    <property type="match status" value="1"/>
</dbReference>
<dbReference type="InterPro" id="IPR043148">
    <property type="entry name" value="TagF_C"/>
</dbReference>
<protein>
    <submittedName>
        <fullName evidence="8">CDP-glycerol:glycerophosphate glycerophosphotransferase</fullName>
    </submittedName>
</protein>
<feature type="domain" description="Glycosyltransferase 2-like" evidence="7">
    <location>
        <begin position="5"/>
        <end position="137"/>
    </location>
</feature>
<dbReference type="PANTHER" id="PTHR37316">
    <property type="entry name" value="TEICHOIC ACID GLYCEROL-PHOSPHATE PRIMASE"/>
    <property type="match status" value="1"/>
</dbReference>
<dbReference type="InterPro" id="IPR051612">
    <property type="entry name" value="Teichoic_Acid_Biosynth"/>
</dbReference>
<dbReference type="GeneID" id="66580079"/>
<dbReference type="GO" id="GO:0047355">
    <property type="term" value="F:CDP-glycerol glycerophosphotransferase activity"/>
    <property type="evidence" value="ECO:0007669"/>
    <property type="project" value="InterPro"/>
</dbReference>
<evidence type="ECO:0000256" key="2">
    <source>
        <dbReference type="ARBA" id="ARBA00010488"/>
    </source>
</evidence>
<comment type="similarity">
    <text evidence="2">Belongs to the CDP-glycerol glycerophosphotransferase family.</text>
</comment>
<keyword evidence="4 8" id="KW-0808">Transferase</keyword>
<keyword evidence="6" id="KW-0472">Membrane</keyword>
<evidence type="ECO:0000313" key="9">
    <source>
        <dbReference type="Proteomes" id="UP000265489"/>
    </source>
</evidence>
<evidence type="ECO:0000313" key="8">
    <source>
        <dbReference type="EMBL" id="RGU90500.1"/>
    </source>
</evidence>
<dbReference type="InterPro" id="IPR043149">
    <property type="entry name" value="TagF_N"/>
</dbReference>
<dbReference type="InterPro" id="IPR029044">
    <property type="entry name" value="Nucleotide-diphossugar_trans"/>
</dbReference>
<proteinExistence type="inferred from homology"/>
<keyword evidence="5" id="KW-0777">Teichoic acid biosynthesis</keyword>
<dbReference type="InterPro" id="IPR001173">
    <property type="entry name" value="Glyco_trans_2-like"/>
</dbReference>
<dbReference type="CDD" id="cd00761">
    <property type="entry name" value="Glyco_tranf_GTA_type"/>
    <property type="match status" value="1"/>
</dbReference>
<dbReference type="SUPFAM" id="SSF53448">
    <property type="entry name" value="Nucleotide-diphospho-sugar transferases"/>
    <property type="match status" value="1"/>
</dbReference>
<organism evidence="8 9">
    <name type="scientific">Holdemanella biformis</name>
    <dbReference type="NCBI Taxonomy" id="1735"/>
    <lineage>
        <taxon>Bacteria</taxon>
        <taxon>Bacillati</taxon>
        <taxon>Bacillota</taxon>
        <taxon>Erysipelotrichia</taxon>
        <taxon>Erysipelotrichales</taxon>
        <taxon>Erysipelotrichaceae</taxon>
        <taxon>Holdemanella</taxon>
    </lineage>
</organism>
<dbReference type="Gene3D" id="3.90.550.10">
    <property type="entry name" value="Spore Coat Polysaccharide Biosynthesis Protein SpsA, Chain A"/>
    <property type="match status" value="1"/>
</dbReference>
<evidence type="ECO:0000259" key="7">
    <source>
        <dbReference type="Pfam" id="PF00535"/>
    </source>
</evidence>
<gene>
    <name evidence="8" type="ORF">DWW32_08750</name>
</gene>
<evidence type="ECO:0000256" key="4">
    <source>
        <dbReference type="ARBA" id="ARBA00022679"/>
    </source>
</evidence>
<dbReference type="Pfam" id="PF00535">
    <property type="entry name" value="Glycos_transf_2"/>
    <property type="match status" value="1"/>
</dbReference>
<dbReference type="PANTHER" id="PTHR37316:SF3">
    <property type="entry name" value="TEICHOIC ACID GLYCEROL-PHOSPHATE TRANSFERASE"/>
    <property type="match status" value="1"/>
</dbReference>
<dbReference type="InterPro" id="IPR007554">
    <property type="entry name" value="Glycerophosphate_synth"/>
</dbReference>
<dbReference type="Proteomes" id="UP000265489">
    <property type="component" value="Unassembled WGS sequence"/>
</dbReference>
<dbReference type="AlphaFoldDB" id="A0A395WAF4"/>
<reference evidence="8 9" key="1">
    <citation type="submission" date="2018-08" db="EMBL/GenBank/DDBJ databases">
        <title>A genome reference for cultivated species of the human gut microbiota.</title>
        <authorList>
            <person name="Zou Y."/>
            <person name="Xue W."/>
            <person name="Luo G."/>
        </authorList>
    </citation>
    <scope>NUCLEOTIDE SEQUENCE [LARGE SCALE GENOMIC DNA]</scope>
    <source>
        <strain evidence="8 9">AF15-20</strain>
    </source>
</reference>
<comment type="subcellular location">
    <subcellularLocation>
        <location evidence="1">Cell membrane</location>
        <topology evidence="1">Peripheral membrane protein</topology>
    </subcellularLocation>
</comment>
<name>A0A395WAF4_9FIRM</name>
<accession>A0A395WAF4</accession>
<evidence type="ECO:0000256" key="5">
    <source>
        <dbReference type="ARBA" id="ARBA00022944"/>
    </source>
</evidence>
<dbReference type="GO" id="GO:0005886">
    <property type="term" value="C:plasma membrane"/>
    <property type="evidence" value="ECO:0007669"/>
    <property type="project" value="UniProtKB-SubCell"/>
</dbReference>
<dbReference type="GO" id="GO:0019350">
    <property type="term" value="P:teichoic acid biosynthetic process"/>
    <property type="evidence" value="ECO:0007669"/>
    <property type="project" value="UniProtKB-KW"/>
</dbReference>
<sequence>MRTISIILPFFKYKHYFKECLQNLAQSTFKDFELIVVLDHPTEDIDDLLEQYNSVFDMKVYTLPEGVTGVAACRNVGIQEAKGAYLYFLDSDDYVLEDTLQNMIKAIDHDVDMVYGMINHTWNNKANYLHKIENKEVDEEDQEEREQQRLNRLSDFISFSSYEKDEQQAKAIFYTMDNRKGIRTFTVLGNLYNRDFVVRNNLKFNENLRYYCDMTFMCPLLEKLTSALQVEEAIYVKRKHNDPINEPALSQEENENRFNERCDAVEYTRTLLKEEGVVRFCLDRKIVSYFVSQMAKKIRRSQDDLWRTEYFERMAKTMDGIRPEVMNRYKRNSRKMVAYLQNRDLKGVQSCVRRKLGIKKFFRIFKNKNILFKLAYYHVYSKKPIQENTILFETFMAKNYSDSPKYIYEYIAKNYPGKYKCVWALNDGHEVPYGAEVVKRFSFKYAYYLAVSKYFVFNVRQPLWYRKREGQVFVETWHGTPLKRLVFDQEEVTSASPKYKQQFYRQRQEWDYLVSANPFSTKTFRSCFMYEGKMLEYGYPRNDILYWPNKDQIAKDLRKKLGIPEDKKTILYAPTWRDDEHYGKGEYKFTLALDLKLMMEKLSDEYVVLLRTHHYIADNIDTTGLEGFVYNLSKYDDISEIYLISDICITDYSSVFFDFANLKRPVLFYTYDIEKYKNQLRGFYIDMNTEVPGPLLYTSEEVVNAILNIDQINEEYKERYEEFYKRFCCYDDGNASKHIVEEVFK</sequence>
<dbReference type="SUPFAM" id="SSF53756">
    <property type="entry name" value="UDP-Glycosyltransferase/glycogen phosphorylase"/>
    <property type="match status" value="1"/>
</dbReference>
<comment type="caution">
    <text evidence="8">The sequence shown here is derived from an EMBL/GenBank/DDBJ whole genome shotgun (WGS) entry which is preliminary data.</text>
</comment>
<evidence type="ECO:0000256" key="1">
    <source>
        <dbReference type="ARBA" id="ARBA00004202"/>
    </source>
</evidence>
<dbReference type="EMBL" id="QRYQ01000017">
    <property type="protein sequence ID" value="RGU90500.1"/>
    <property type="molecule type" value="Genomic_DNA"/>
</dbReference>